<dbReference type="GO" id="GO:0055085">
    <property type="term" value="P:transmembrane transport"/>
    <property type="evidence" value="ECO:0007669"/>
    <property type="project" value="InterPro"/>
</dbReference>
<name>A0A919TZU2_9CELL</name>
<dbReference type="SUPFAM" id="SSF161098">
    <property type="entry name" value="MetI-like"/>
    <property type="match status" value="1"/>
</dbReference>
<sequence>MPRATRLVLVAAFWLVVWQLAALAVGQRLLLPGPAEVGSRFAELAVTAPFWASVAYSLVRILAGFALGTTAGALLAVGAARWRVVDALVSPLVGAVRAAPVVSFIILVLIWVDSSRLAVVVSALMVLPVTYAAVLEGVRQRDPAMLEMAAVFEVPLLRRLPAVDLPAVLPFFAAACQVGIGLAWKSGIAAEVIGLPAGSVGERLYDAKVLLESADVFLWTGVVVALSLVAERVVAALLRRVSSAGSGAAA</sequence>
<dbReference type="InterPro" id="IPR000515">
    <property type="entry name" value="MetI-like"/>
</dbReference>
<organism evidence="9 10">
    <name type="scientific">Cellulomonas chitinilytica</name>
    <dbReference type="NCBI Taxonomy" id="398759"/>
    <lineage>
        <taxon>Bacteria</taxon>
        <taxon>Bacillati</taxon>
        <taxon>Actinomycetota</taxon>
        <taxon>Actinomycetes</taxon>
        <taxon>Micrococcales</taxon>
        <taxon>Cellulomonadaceae</taxon>
        <taxon>Cellulomonas</taxon>
    </lineage>
</organism>
<evidence type="ECO:0000256" key="2">
    <source>
        <dbReference type="ARBA" id="ARBA00022448"/>
    </source>
</evidence>
<proteinExistence type="inferred from homology"/>
<comment type="subcellular location">
    <subcellularLocation>
        <location evidence="1 7">Cell membrane</location>
        <topology evidence="1 7">Multi-pass membrane protein</topology>
    </subcellularLocation>
</comment>
<keyword evidence="2 7" id="KW-0813">Transport</keyword>
<dbReference type="Proteomes" id="UP000632740">
    <property type="component" value="Unassembled WGS sequence"/>
</dbReference>
<feature type="transmembrane region" description="Helical" evidence="7">
    <location>
        <begin position="88"/>
        <end position="111"/>
    </location>
</feature>
<dbReference type="InterPro" id="IPR035906">
    <property type="entry name" value="MetI-like_sf"/>
</dbReference>
<keyword evidence="5 7" id="KW-1133">Transmembrane helix</keyword>
<keyword evidence="10" id="KW-1185">Reference proteome</keyword>
<dbReference type="PROSITE" id="PS50928">
    <property type="entry name" value="ABC_TM1"/>
    <property type="match status" value="1"/>
</dbReference>
<reference evidence="9" key="1">
    <citation type="submission" date="2021-01" db="EMBL/GenBank/DDBJ databases">
        <title>Whole genome shotgun sequence of Cellulomonas chitinilytica NBRC 110799.</title>
        <authorList>
            <person name="Komaki H."/>
            <person name="Tamura T."/>
        </authorList>
    </citation>
    <scope>NUCLEOTIDE SEQUENCE</scope>
    <source>
        <strain evidence="9">NBRC 110799</strain>
    </source>
</reference>
<gene>
    <name evidence="9" type="ORF">Cch01nite_19270</name>
</gene>
<evidence type="ECO:0000313" key="10">
    <source>
        <dbReference type="Proteomes" id="UP000632740"/>
    </source>
</evidence>
<dbReference type="PANTHER" id="PTHR30151">
    <property type="entry name" value="ALKANE SULFONATE ABC TRANSPORTER-RELATED, MEMBRANE SUBUNIT"/>
    <property type="match status" value="1"/>
</dbReference>
<evidence type="ECO:0000313" key="9">
    <source>
        <dbReference type="EMBL" id="GIG21203.1"/>
    </source>
</evidence>
<accession>A0A919TZU2</accession>
<dbReference type="EMBL" id="BONK01000006">
    <property type="protein sequence ID" value="GIG21203.1"/>
    <property type="molecule type" value="Genomic_DNA"/>
</dbReference>
<feature type="domain" description="ABC transmembrane type-1" evidence="8">
    <location>
        <begin position="50"/>
        <end position="239"/>
    </location>
</feature>
<keyword evidence="4 7" id="KW-0812">Transmembrane</keyword>
<comment type="caution">
    <text evidence="9">The sequence shown here is derived from an EMBL/GenBank/DDBJ whole genome shotgun (WGS) entry which is preliminary data.</text>
</comment>
<feature type="transmembrane region" description="Helical" evidence="7">
    <location>
        <begin position="117"/>
        <end position="138"/>
    </location>
</feature>
<evidence type="ECO:0000256" key="4">
    <source>
        <dbReference type="ARBA" id="ARBA00022692"/>
    </source>
</evidence>
<keyword evidence="3" id="KW-1003">Cell membrane</keyword>
<evidence type="ECO:0000256" key="6">
    <source>
        <dbReference type="ARBA" id="ARBA00023136"/>
    </source>
</evidence>
<feature type="transmembrane region" description="Helical" evidence="7">
    <location>
        <begin position="50"/>
        <end position="76"/>
    </location>
</feature>
<evidence type="ECO:0000259" key="8">
    <source>
        <dbReference type="PROSITE" id="PS50928"/>
    </source>
</evidence>
<evidence type="ECO:0000256" key="7">
    <source>
        <dbReference type="RuleBase" id="RU363032"/>
    </source>
</evidence>
<evidence type="ECO:0000256" key="3">
    <source>
        <dbReference type="ARBA" id="ARBA00022475"/>
    </source>
</evidence>
<dbReference type="Pfam" id="PF00528">
    <property type="entry name" value="BPD_transp_1"/>
    <property type="match status" value="1"/>
</dbReference>
<comment type="similarity">
    <text evidence="7">Belongs to the binding-protein-dependent transport system permease family.</text>
</comment>
<protein>
    <submittedName>
        <fullName evidence="9">Nitrate ABC transporter permease</fullName>
    </submittedName>
</protein>
<keyword evidence="6 7" id="KW-0472">Membrane</keyword>
<dbReference type="RefSeq" id="WP_239070215.1">
    <property type="nucleotide sequence ID" value="NZ_BONK01000006.1"/>
</dbReference>
<evidence type="ECO:0000256" key="1">
    <source>
        <dbReference type="ARBA" id="ARBA00004651"/>
    </source>
</evidence>
<dbReference type="PANTHER" id="PTHR30151:SF0">
    <property type="entry name" value="ABC TRANSPORTER PERMEASE PROTEIN MJ0413-RELATED"/>
    <property type="match status" value="1"/>
</dbReference>
<evidence type="ECO:0000256" key="5">
    <source>
        <dbReference type="ARBA" id="ARBA00022989"/>
    </source>
</evidence>
<dbReference type="GO" id="GO:0005886">
    <property type="term" value="C:plasma membrane"/>
    <property type="evidence" value="ECO:0007669"/>
    <property type="project" value="UniProtKB-SubCell"/>
</dbReference>
<dbReference type="AlphaFoldDB" id="A0A919TZU2"/>
<dbReference type="Gene3D" id="1.10.3720.10">
    <property type="entry name" value="MetI-like"/>
    <property type="match status" value="1"/>
</dbReference>